<reference evidence="1 2" key="1">
    <citation type="journal article" date="2022" name="DNA Res.">
        <title>Chromosomal-level genome assembly of the orchid tree Bauhinia variegata (Leguminosae; Cercidoideae) supports the allotetraploid origin hypothesis of Bauhinia.</title>
        <authorList>
            <person name="Zhong Y."/>
            <person name="Chen Y."/>
            <person name="Zheng D."/>
            <person name="Pang J."/>
            <person name="Liu Y."/>
            <person name="Luo S."/>
            <person name="Meng S."/>
            <person name="Qian L."/>
            <person name="Wei D."/>
            <person name="Dai S."/>
            <person name="Zhou R."/>
        </authorList>
    </citation>
    <scope>NUCLEOTIDE SEQUENCE [LARGE SCALE GENOMIC DNA]</scope>
    <source>
        <strain evidence="1">BV-YZ2020</strain>
    </source>
</reference>
<protein>
    <submittedName>
        <fullName evidence="1">Uncharacterized protein</fullName>
    </submittedName>
</protein>
<keyword evidence="2" id="KW-1185">Reference proteome</keyword>
<dbReference type="EMBL" id="CM039435">
    <property type="protein sequence ID" value="KAI4317519.1"/>
    <property type="molecule type" value="Genomic_DNA"/>
</dbReference>
<organism evidence="1 2">
    <name type="scientific">Bauhinia variegata</name>
    <name type="common">Purple orchid tree</name>
    <name type="synonym">Phanera variegata</name>
    <dbReference type="NCBI Taxonomy" id="167791"/>
    <lineage>
        <taxon>Eukaryota</taxon>
        <taxon>Viridiplantae</taxon>
        <taxon>Streptophyta</taxon>
        <taxon>Embryophyta</taxon>
        <taxon>Tracheophyta</taxon>
        <taxon>Spermatophyta</taxon>
        <taxon>Magnoliopsida</taxon>
        <taxon>eudicotyledons</taxon>
        <taxon>Gunneridae</taxon>
        <taxon>Pentapetalae</taxon>
        <taxon>rosids</taxon>
        <taxon>fabids</taxon>
        <taxon>Fabales</taxon>
        <taxon>Fabaceae</taxon>
        <taxon>Cercidoideae</taxon>
        <taxon>Cercideae</taxon>
        <taxon>Bauhiniinae</taxon>
        <taxon>Bauhinia</taxon>
    </lineage>
</organism>
<evidence type="ECO:0000313" key="1">
    <source>
        <dbReference type="EMBL" id="KAI4317519.1"/>
    </source>
</evidence>
<proteinExistence type="predicted"/>
<sequence length="1702" mass="194258">MATPEEHIEEIRRKKFSIGAEESNPLIEDLHQAVKNLSAELYTKDVHFLMELIQNAEDNQYVEEVDPTLEFVITSKDITATGASTTLLIFNNEKGFSRRNIESICSVGRSTKKGDRSGGFIGEKGIGFKSVFLITARPYIFSNGYQIRFNEEPCPFCGLGYIVPEWVEEKQITLDIKQIYSAGAGGDSLPSTTIVLPLKTDKIKPVKQQLSSIHPELLLFLSKIKHLSIREDNEDPKLNTISAVAISSEINFMTRKNINAESYTLHLSAQEDTGAEKECSYYMWRQKFPVRPENIVERRMDVEEWVITLAFPNRERLHRGSTLPGVYAFLPTEMVTNFPFIIQADFVLASSRETILLDNKWNQGILDCIPFAFLDAFKTLVLETQDAPVSSLPPMFKFLPIDKCSSYQKLNAVREKIKAKVVEENIVPIQTYKKQKHFYKPCEVGRLLPDFWDILTSAEKQGVSLFNISSHGRYILNSSFDRNEYDDILNFLGVEPVNSEWYVKCIKSSQLVEQVSEDVYLELLLFIAENWGSRFCGSGMKTIPLIKYVTSYGCVSRCSMNECTQGWSVHLADQSHSCPISWLIDWNREFHCLSNHFFIPELTQKSIQCLSKKWTLIDWLQNRVNVTSLNVSKFAKLLCGSLQNDSRLVIAYAHFLYLSFAKNYLLEWELDDLIGSMPLVDNHGQVTRCRSGILLPANNSKWAELMVSNPWRGQGYVELGEEYLRSNIYAGQLTANQQLLGFLKTRVGASDIPHLCPPNAGFSAVETPLTKENAFLLLDWIRYLKQSGVPERFLCSIKEGKWLKVTVNGWRPPSKTFFLDSSLGNILQSGSVLVDIPLVDLRFYGNRLNEYKEELKTVGVMFHYEEACKFIGKELMSLAASFSLSKGHVILMLHFMRYLRKNYLPLEQFVNSIKEGTWLRTSKGYRSPVGSVLYDSGWQTASQISDIPFIEQPYYGEQIYYYKEELQLLGVIIGFNQNYKLVADHLKSPSCLVSLTAEALLLILECISHLDDSGNLVNALKQTKCLKTNLGFHVPGECFLFDPVWGCILEVFNGFPLIDSKFYGAKIFSHKAQLKQIGVVVDFEEAMKAFAHVFKQKASQASFNKQQVLSFLSCRRQLKAARYKFPIESKKTIRESKWLRTRGGNHMVPSKCILFGPEWEYISPIAHLPFIDDSDSGYGKGIHKYKEELKKVGVVIELKDGVKSVAAGLSFPKYASSITPENVFSLLECVRLLVTPHNLSLEDDFKEKLSRNWLKTNTGYVAPNKCLLFDSKWRGFLNPMDGPFIDENFYGPKIASYRKELTAIGVTVDVDKGCSIVASHLELHSEHSTIARIYRYLYDHNWIPETEAGKRIWIPNGNGNGEWVNPEDCVIHDEDNLFGSRFYILEKHYDKKLLPFFSSLSVKHKPSIDDYIELWEEWESLEKISHDECCKFWAFVLQHWSQKTEKKLADRLMKLPVPSGPNEILLLNKDDVFIADNLSLKTLFEDENVFIWYPQQSLPSLPRSELLDIYRKIGVRNISESVSKEETSLLVGFQLRRLDPRDSVIGKGLVKLILGFLACSILKMEAEKRHEAVQGLIGLAVLETPEPVTVRYSLELSYGNIISKEASRMVRWERENMKFFSHKRGFTGGSKSMIKYATYFSEAISEGVLNENVEHVPALSELIKLAFVLEFEEESVDFLMESKDLQIFLEDEEFLGSAFPSD</sequence>
<name>A0ACB9M056_BAUVA</name>
<evidence type="ECO:0000313" key="2">
    <source>
        <dbReference type="Proteomes" id="UP000828941"/>
    </source>
</evidence>
<gene>
    <name evidence="1" type="ORF">L6164_025382</name>
</gene>
<accession>A0ACB9M056</accession>
<dbReference type="Proteomes" id="UP000828941">
    <property type="component" value="Chromosome 10"/>
</dbReference>
<comment type="caution">
    <text evidence="1">The sequence shown here is derived from an EMBL/GenBank/DDBJ whole genome shotgun (WGS) entry which is preliminary data.</text>
</comment>